<evidence type="ECO:0000313" key="5">
    <source>
        <dbReference type="Proteomes" id="UP000009022"/>
    </source>
</evidence>
<feature type="coiled-coil region" evidence="1">
    <location>
        <begin position="441"/>
        <end position="529"/>
    </location>
</feature>
<organism evidence="4 5">
    <name type="scientific">Trichoplax adhaerens</name>
    <name type="common">Trichoplax reptans</name>
    <dbReference type="NCBI Taxonomy" id="10228"/>
    <lineage>
        <taxon>Eukaryota</taxon>
        <taxon>Metazoa</taxon>
        <taxon>Placozoa</taxon>
        <taxon>Uniplacotomia</taxon>
        <taxon>Trichoplacea</taxon>
        <taxon>Trichoplacidae</taxon>
        <taxon>Trichoplax</taxon>
    </lineage>
</organism>
<feature type="compositionally biased region" description="Polar residues" evidence="2">
    <location>
        <begin position="112"/>
        <end position="149"/>
    </location>
</feature>
<dbReference type="InterPro" id="IPR032013">
    <property type="entry name" value="DUF4795"/>
</dbReference>
<dbReference type="EMBL" id="DS985242">
    <property type="protein sequence ID" value="EDV27953.1"/>
    <property type="molecule type" value="Genomic_DNA"/>
</dbReference>
<feature type="domain" description="DUF4795" evidence="3">
    <location>
        <begin position="511"/>
        <end position="684"/>
    </location>
</feature>
<sequence length="828" mass="93026">MATINADLKNLLDLSLDPFHGTINLHHLHGLLNSIIIRFNRSPEPLEIATSYNNENSLAEVETGRSIRSNYMNQQGLQIKLEKLLHHNQVIKPQAQEEIFKDNQERAKGERNQSNNDTPSIENPADSSNPEIPTQNHQSSNRATPSITNEGDKNSFQDEENPTTSPTLDGLTDNKEISQSQLQKLPEITRSRAVSSVSDLWKNNNLSKRIGAAEETLEALSSILDGVVKELDALSTDWANAFSKEIDSKLSLIDKDLDVKIGFIQQSLHTLGEKVQELACSKGSKVDNRINTLDEEVNNVRTIAFNLKQKMNKLPSEATFDSYVTRPVFYDGLKTMKDSILGELEGRLRNLNQLLLNQNQAYQGKNELAITADGRRRSIFDADDDPNRRDSSYGYRARSLTAHQDLKNDRLNHNEFERFRETVNNKLKEIDGILINSDDMLDELRKRVGTYADNVEDAQKDIQLLKERKVDRLELKKLKDTINQSEMSEKLLQQVRQLEDISQEIRDSIKKTNDDIDILQRQSHRLLTEQNKHAVNIRQILDSDDKLKLDIVELFEAADRLSQGKVDKDDLGTEVGKIDEQKADKEEIKDKVNMSDLNTVRLRIEAKITETISKLDKNGLAVKDAVGQLEGLATAVGKKLDKTSISNLRKYLEKYVKKVTQTHTGDKSDKESLNVAELAAGLRKIVPSLPLQQPLPLRSSSRADSPIKVEAVRFHQKHVVGMYDIPSLRSCGGSHTITFPHNRRGIARKEMGNSLEPRLKSVEILTDSYRSSTAEASIASPSPMPKLESSSAHQLHRRSLSSPADSGLFNPLQSNHVLDGPVGTAAKE</sequence>
<gene>
    <name evidence="4" type="ORF">TRIADDRAFT_63613</name>
</gene>
<dbReference type="CTD" id="6750433"/>
<dbReference type="AlphaFoldDB" id="B3RN35"/>
<reference evidence="4 5" key="1">
    <citation type="journal article" date="2008" name="Nature">
        <title>The Trichoplax genome and the nature of placozoans.</title>
        <authorList>
            <person name="Srivastava M."/>
            <person name="Begovic E."/>
            <person name="Chapman J."/>
            <person name="Putnam N.H."/>
            <person name="Hellsten U."/>
            <person name="Kawashima T."/>
            <person name="Kuo A."/>
            <person name="Mitros T."/>
            <person name="Salamov A."/>
            <person name="Carpenter M.L."/>
            <person name="Signorovitch A.Y."/>
            <person name="Moreno M.A."/>
            <person name="Kamm K."/>
            <person name="Grimwood J."/>
            <person name="Schmutz J."/>
            <person name="Shapiro H."/>
            <person name="Grigoriev I.V."/>
            <person name="Buss L.W."/>
            <person name="Schierwater B."/>
            <person name="Dellaporta S.L."/>
            <person name="Rokhsar D.S."/>
        </authorList>
    </citation>
    <scope>NUCLEOTIDE SEQUENCE [LARGE SCALE GENOMIC DNA]</scope>
    <source>
        <strain evidence="4 5">Grell-BS-1999</strain>
    </source>
</reference>
<dbReference type="PhylomeDB" id="B3RN35"/>
<evidence type="ECO:0000256" key="2">
    <source>
        <dbReference type="SAM" id="MobiDB-lite"/>
    </source>
</evidence>
<feature type="region of interest" description="Disordered" evidence="2">
    <location>
        <begin position="774"/>
        <end position="828"/>
    </location>
</feature>
<evidence type="ECO:0000256" key="1">
    <source>
        <dbReference type="SAM" id="Coils"/>
    </source>
</evidence>
<dbReference type="OMA" id="KMDDYMN"/>
<accession>B3RN35</accession>
<feature type="region of interest" description="Disordered" evidence="2">
    <location>
        <begin position="105"/>
        <end position="174"/>
    </location>
</feature>
<evidence type="ECO:0000259" key="3">
    <source>
        <dbReference type="Pfam" id="PF16043"/>
    </source>
</evidence>
<dbReference type="HOGENOM" id="CLU_342357_0_0_1"/>
<evidence type="ECO:0000313" key="4">
    <source>
        <dbReference type="EMBL" id="EDV27953.1"/>
    </source>
</evidence>
<dbReference type="InParanoid" id="B3RN35"/>
<keyword evidence="1" id="KW-0175">Coiled coil</keyword>
<dbReference type="Proteomes" id="UP000009022">
    <property type="component" value="Unassembled WGS sequence"/>
</dbReference>
<dbReference type="GeneID" id="6750433"/>
<dbReference type="OrthoDB" id="5981048at2759"/>
<dbReference type="KEGG" id="tad:TRIADDRAFT_63613"/>
<dbReference type="Pfam" id="PF16043">
    <property type="entry name" value="DUF4795"/>
    <property type="match status" value="1"/>
</dbReference>
<protein>
    <recommendedName>
        <fullName evidence="3">DUF4795 domain-containing protein</fullName>
    </recommendedName>
</protein>
<name>B3RN35_TRIAD</name>
<keyword evidence="5" id="KW-1185">Reference proteome</keyword>
<dbReference type="RefSeq" id="XP_002109787.1">
    <property type="nucleotide sequence ID" value="XM_002109751.1"/>
</dbReference>
<proteinExistence type="predicted"/>
<dbReference type="STRING" id="10228.B3RN35"/>